<dbReference type="PANTHER" id="PTHR43649">
    <property type="entry name" value="ARABINOSE-BINDING PROTEIN-RELATED"/>
    <property type="match status" value="1"/>
</dbReference>
<dbReference type="InterPro" id="IPR006059">
    <property type="entry name" value="SBP"/>
</dbReference>
<dbReference type="STRING" id="553510.B1H19_24445"/>
<keyword evidence="2" id="KW-1185">Reference proteome</keyword>
<protein>
    <submittedName>
        <fullName evidence="1">ABC transporter substrate-binding protein</fullName>
    </submittedName>
</protein>
<dbReference type="PROSITE" id="PS51257">
    <property type="entry name" value="PROKAR_LIPOPROTEIN"/>
    <property type="match status" value="1"/>
</dbReference>
<proteinExistence type="predicted"/>
<evidence type="ECO:0000313" key="2">
    <source>
        <dbReference type="Proteomes" id="UP000192726"/>
    </source>
</evidence>
<dbReference type="Proteomes" id="UP000192726">
    <property type="component" value="Chromosome"/>
</dbReference>
<dbReference type="Gene3D" id="3.40.190.10">
    <property type="entry name" value="Periplasmic binding protein-like II"/>
    <property type="match status" value="2"/>
</dbReference>
<reference evidence="1 2" key="1">
    <citation type="submission" date="2017-04" db="EMBL/GenBank/DDBJ databases">
        <title>Complete Genome Sequence of Streptomyces gilvosporeus F607, a Capable Producer of Natamycin.</title>
        <authorList>
            <person name="Zong G."/>
            <person name="Zhong C."/>
            <person name="Fu J."/>
            <person name="Qin R."/>
            <person name="Cao G."/>
        </authorList>
    </citation>
    <scope>NUCLEOTIDE SEQUENCE [LARGE SCALE GENOMIC DNA]</scope>
    <source>
        <strain evidence="1 2">F607</strain>
    </source>
</reference>
<gene>
    <name evidence="1" type="ORF">B1H19_24445</name>
</gene>
<sequence length="424" mass="45582">MQRRYLSLAAAGLATVMTLTLTGCGSGPGDGDVTLKLVAADYGDSAANSSQHYWDDLTREFEKKHPGIKIDVDVYSWTDVDKKVEDMVKAGKAPDLAQIGAYADYAARGQLYSVDKLLSIPTEADFTQSLADAGEYQRVPYGMPFGASTRRLFYNKKLFAQAGITSPPKTWDDIAQDAKLLKDHGVKMPFALPLGPEETQAETLMWMLGGGGGYTDSIGKYTLDSPQNVKTFEWLQKNLVAKGLTGGDPAKVNRADAFQGFADGEVGMLNGHPTLMKQAEAKGVDYGTTALPGSNGKAKATMGVTDWMMAFKQPGHRAQVGQFLDFVYSKKNVLKFSSTYGLLPVTVSASQEMMADDRYSKLHGFLEQLAGAEFYPADKTTWPLVSKTLKAKMGAAVEPDGNPSAVLSTIQNTADAADNAASGE</sequence>
<dbReference type="AlphaFoldDB" id="A0A1V0TVJ8"/>
<dbReference type="OrthoDB" id="366726at2"/>
<organism evidence="1 2">
    <name type="scientific">Streptomyces gilvosporeus</name>
    <dbReference type="NCBI Taxonomy" id="553510"/>
    <lineage>
        <taxon>Bacteria</taxon>
        <taxon>Bacillati</taxon>
        <taxon>Actinomycetota</taxon>
        <taxon>Actinomycetes</taxon>
        <taxon>Kitasatosporales</taxon>
        <taxon>Streptomycetaceae</taxon>
        <taxon>Streptomyces</taxon>
    </lineage>
</organism>
<accession>A0A1V0TVJ8</accession>
<dbReference type="InterPro" id="IPR050490">
    <property type="entry name" value="Bact_solute-bd_prot1"/>
</dbReference>
<dbReference type="PANTHER" id="PTHR43649:SF30">
    <property type="entry name" value="ABC TRANSPORTER SUBSTRATE-BINDING PROTEIN"/>
    <property type="match status" value="1"/>
</dbReference>
<evidence type="ECO:0000313" key="1">
    <source>
        <dbReference type="EMBL" id="ARF56901.1"/>
    </source>
</evidence>
<name>A0A1V0TVJ8_9ACTN</name>
<dbReference type="SUPFAM" id="SSF53850">
    <property type="entry name" value="Periplasmic binding protein-like II"/>
    <property type="match status" value="1"/>
</dbReference>
<dbReference type="Pfam" id="PF01547">
    <property type="entry name" value="SBP_bac_1"/>
    <property type="match status" value="1"/>
</dbReference>
<dbReference type="KEGG" id="sgv:B1H19_24445"/>
<dbReference type="EMBL" id="CP020569">
    <property type="protein sequence ID" value="ARF56901.1"/>
    <property type="molecule type" value="Genomic_DNA"/>
</dbReference>